<dbReference type="InterPro" id="IPR001647">
    <property type="entry name" value="HTH_TetR"/>
</dbReference>
<accession>A0A9W6RJB9</accession>
<dbReference type="Proteomes" id="UP001165135">
    <property type="component" value="Unassembled WGS sequence"/>
</dbReference>
<reference evidence="4" key="1">
    <citation type="submission" date="2023-03" db="EMBL/GenBank/DDBJ databases">
        <title>Actinoallomurus iriomotensis NBRC 103681.</title>
        <authorList>
            <person name="Ichikawa N."/>
            <person name="Sato H."/>
            <person name="Tonouchi N."/>
        </authorList>
    </citation>
    <scope>NUCLEOTIDE SEQUENCE</scope>
    <source>
        <strain evidence="4">NBRC 103681</strain>
    </source>
</reference>
<dbReference type="Gene3D" id="1.10.357.10">
    <property type="entry name" value="Tetracycline Repressor, domain 2"/>
    <property type="match status" value="1"/>
</dbReference>
<dbReference type="SUPFAM" id="SSF48498">
    <property type="entry name" value="Tetracyclin repressor-like, C-terminal domain"/>
    <property type="match status" value="1"/>
</dbReference>
<evidence type="ECO:0000259" key="3">
    <source>
        <dbReference type="PROSITE" id="PS50977"/>
    </source>
</evidence>
<evidence type="ECO:0000313" key="5">
    <source>
        <dbReference type="Proteomes" id="UP001165135"/>
    </source>
</evidence>
<dbReference type="PROSITE" id="PS50977">
    <property type="entry name" value="HTH_TETR_2"/>
    <property type="match status" value="1"/>
</dbReference>
<dbReference type="Pfam" id="PF00440">
    <property type="entry name" value="TetR_N"/>
    <property type="match status" value="1"/>
</dbReference>
<name>A0A9W6RJB9_9ACTN</name>
<dbReference type="GO" id="GO:0003677">
    <property type="term" value="F:DNA binding"/>
    <property type="evidence" value="ECO:0007669"/>
    <property type="project" value="UniProtKB-UniRule"/>
</dbReference>
<protein>
    <recommendedName>
        <fullName evidence="3">HTH tetR-type domain-containing protein</fullName>
    </recommendedName>
</protein>
<keyword evidence="1 2" id="KW-0238">DNA-binding</keyword>
<gene>
    <name evidence="4" type="ORF">Airi01_032170</name>
</gene>
<organism evidence="4 5">
    <name type="scientific">Actinoallomurus iriomotensis</name>
    <dbReference type="NCBI Taxonomy" id="478107"/>
    <lineage>
        <taxon>Bacteria</taxon>
        <taxon>Bacillati</taxon>
        <taxon>Actinomycetota</taxon>
        <taxon>Actinomycetes</taxon>
        <taxon>Streptosporangiales</taxon>
        <taxon>Thermomonosporaceae</taxon>
        <taxon>Actinoallomurus</taxon>
    </lineage>
</organism>
<evidence type="ECO:0000313" key="4">
    <source>
        <dbReference type="EMBL" id="GLY74950.1"/>
    </source>
</evidence>
<dbReference type="SUPFAM" id="SSF46689">
    <property type="entry name" value="Homeodomain-like"/>
    <property type="match status" value="1"/>
</dbReference>
<sequence length="171" mass="18294">MLAERPEASMAEIASVAGVARQTAYAHFGTREALLKEVRDELSRRAIAVLDSADLETGTATEALGRFLDAAGTLLAEQAATPGHEAGDTTEEANRHLPVEERLAALIRRGRDRGEFATDLETGWLIAATIALGHAADHQIRAGRLNARAAAIQFRTSVMRLYGATDPGHAR</sequence>
<comment type="caution">
    <text evidence="4">The sequence shown here is derived from an EMBL/GenBank/DDBJ whole genome shotgun (WGS) entry which is preliminary data.</text>
</comment>
<feature type="DNA-binding region" description="H-T-H motif" evidence="2">
    <location>
        <begin position="9"/>
        <end position="28"/>
    </location>
</feature>
<proteinExistence type="predicted"/>
<dbReference type="AlphaFoldDB" id="A0A9W6RJB9"/>
<dbReference type="InterPro" id="IPR036271">
    <property type="entry name" value="Tet_transcr_reg_TetR-rel_C_sf"/>
</dbReference>
<dbReference type="EMBL" id="BSTJ01000003">
    <property type="protein sequence ID" value="GLY74950.1"/>
    <property type="molecule type" value="Genomic_DNA"/>
</dbReference>
<evidence type="ECO:0000256" key="1">
    <source>
        <dbReference type="ARBA" id="ARBA00023125"/>
    </source>
</evidence>
<feature type="domain" description="HTH tetR-type" evidence="3">
    <location>
        <begin position="1"/>
        <end position="46"/>
    </location>
</feature>
<evidence type="ECO:0000256" key="2">
    <source>
        <dbReference type="PROSITE-ProRule" id="PRU00335"/>
    </source>
</evidence>
<dbReference type="InterPro" id="IPR009057">
    <property type="entry name" value="Homeodomain-like_sf"/>
</dbReference>